<dbReference type="PANTHER" id="PTHR46086:SF4">
    <property type="entry name" value="ALPHA_BETA-HYDROLASES SUPERFAMILY PROTEIN"/>
    <property type="match status" value="1"/>
</dbReference>
<dbReference type="AlphaFoldDB" id="A0A1U8A864"/>
<dbReference type="RefSeq" id="XP_010263524.1">
    <property type="nucleotide sequence ID" value="XM_010265222.1"/>
</dbReference>
<dbReference type="GeneID" id="104601764"/>
<proteinExistence type="predicted"/>
<dbReference type="InterPro" id="IPR002921">
    <property type="entry name" value="Fungal_lipase-type"/>
</dbReference>
<keyword evidence="1" id="KW-0812">Transmembrane</keyword>
<reference evidence="4" key="1">
    <citation type="submission" date="2025-08" db="UniProtKB">
        <authorList>
            <consortium name="RefSeq"/>
        </authorList>
    </citation>
    <scope>IDENTIFICATION</scope>
</reference>
<evidence type="ECO:0000313" key="4">
    <source>
        <dbReference type="RefSeq" id="XP_010263524.1"/>
    </source>
</evidence>
<evidence type="ECO:0000259" key="2">
    <source>
        <dbReference type="Pfam" id="PF01764"/>
    </source>
</evidence>
<sequence length="409" mass="47102">MLYVCKIMACSENFCSNYLVLSPKNASLVDIFRLLFSSNLENRRFVDCPKDTEETEFRRRQIIFISVIAQKVLLFMAKPMSWVGSVFERWLNLLSSNRNLAVLLLNLVRDYQESFSTQGFMFHVEQPELIVVSFRGTRPFDADAWRSDVDISWYEIPEVGRVHGGFMKALGLQKGSGWPKDIIQPAATAAEGKQNQHPFAYYAIRGKLRDMLRDREGAKFILTGHSLGGALAILFAVVLALHQDEWMLKRLDGVYTFGQPRVGDEKLGKFMESQLRSYGVRYLRFVYCNDMVPRLPYDDSTLMFKHFGTCVYYNSCYQGKILQEEPNKNYFSVLMVMPKILNAFWELIRSFTIRFKSGADYKEGSLLRLFRMMGLIVPGVSAHTPQDYVNATRLGSSRLYDQLQGLKLE</sequence>
<evidence type="ECO:0000256" key="1">
    <source>
        <dbReference type="SAM" id="Phobius"/>
    </source>
</evidence>
<dbReference type="CDD" id="cd00519">
    <property type="entry name" value="Lipase_3"/>
    <property type="match status" value="1"/>
</dbReference>
<dbReference type="Pfam" id="PF01764">
    <property type="entry name" value="Lipase_3"/>
    <property type="match status" value="1"/>
</dbReference>
<keyword evidence="1" id="KW-1133">Transmembrane helix</keyword>
<dbReference type="GO" id="GO:0004806">
    <property type="term" value="F:triacylglycerol lipase activity"/>
    <property type="evidence" value="ECO:0007669"/>
    <property type="project" value="InterPro"/>
</dbReference>
<dbReference type="PANTHER" id="PTHR46086">
    <property type="entry name" value="ALPHA/BETA-HYDROLASES SUPERFAMILY PROTEIN"/>
    <property type="match status" value="1"/>
</dbReference>
<dbReference type="GO" id="GO:0006629">
    <property type="term" value="P:lipid metabolic process"/>
    <property type="evidence" value="ECO:0007669"/>
    <property type="project" value="InterPro"/>
</dbReference>
<evidence type="ECO:0000313" key="3">
    <source>
        <dbReference type="Proteomes" id="UP000189703"/>
    </source>
</evidence>
<dbReference type="InterPro" id="IPR044819">
    <property type="entry name" value="OBL-like"/>
</dbReference>
<organism evidence="3 4">
    <name type="scientific">Nelumbo nucifera</name>
    <name type="common">Sacred lotus</name>
    <dbReference type="NCBI Taxonomy" id="4432"/>
    <lineage>
        <taxon>Eukaryota</taxon>
        <taxon>Viridiplantae</taxon>
        <taxon>Streptophyta</taxon>
        <taxon>Embryophyta</taxon>
        <taxon>Tracheophyta</taxon>
        <taxon>Spermatophyta</taxon>
        <taxon>Magnoliopsida</taxon>
        <taxon>Proteales</taxon>
        <taxon>Nelumbonaceae</taxon>
        <taxon>Nelumbo</taxon>
    </lineage>
</organism>
<gene>
    <name evidence="4" type="primary">LOC104601764</name>
</gene>
<accession>A0A1U8A864</accession>
<dbReference type="OrthoDB" id="438440at2759"/>
<dbReference type="SUPFAM" id="SSF53474">
    <property type="entry name" value="alpha/beta-Hydrolases"/>
    <property type="match status" value="1"/>
</dbReference>
<protein>
    <submittedName>
        <fullName evidence="4">Uncharacterized protein LOC104601764 isoform X2</fullName>
    </submittedName>
</protein>
<keyword evidence="3" id="KW-1185">Reference proteome</keyword>
<name>A0A1U8A864_NELNU</name>
<keyword evidence="1" id="KW-0472">Membrane</keyword>
<dbReference type="Proteomes" id="UP000189703">
    <property type="component" value="Unplaced"/>
</dbReference>
<feature type="domain" description="Fungal lipase-type" evidence="2">
    <location>
        <begin position="131"/>
        <end position="298"/>
    </location>
</feature>
<dbReference type="Gene3D" id="3.40.50.1820">
    <property type="entry name" value="alpha/beta hydrolase"/>
    <property type="match status" value="1"/>
</dbReference>
<feature type="transmembrane region" description="Helical" evidence="1">
    <location>
        <begin position="220"/>
        <end position="241"/>
    </location>
</feature>
<dbReference type="InterPro" id="IPR029058">
    <property type="entry name" value="AB_hydrolase_fold"/>
</dbReference>